<evidence type="ECO:0000313" key="1">
    <source>
        <dbReference type="EMBL" id="PPR99828.1"/>
    </source>
</evidence>
<sequence length="325" mass="36803">MSWSSTTIATTRYNILLVQDLWTNEPLPPPEYPPPLSCRLSFKTPVQGIHSSFRKEQLNVITIQDKEGLVEPEPKPRQGIVVSKSKGSKNIHEPCSNNNKGPIYEERRLQIYELDEWQTHKPRTHGKPKPRHDKLNFSSDQLKVGDKVLLDVADPRITSSEPNKEIPLTVLSIFPYSTVEVIHPKFGTFKAHGRALGRAHTTGGDRAVQYGRVETGQNLSRTQDAVYHVNLTWQKTAIPASNKRKRATSSSGVGRCIDWAALEQLSVPEFEIALGLYVKEFMDDNELDTLHHHIYYSPSKYWKDLVLASATYDPSAPRHQLSLHP</sequence>
<dbReference type="Proteomes" id="UP000239757">
    <property type="component" value="Unassembled WGS sequence"/>
</dbReference>
<name>A0A2P5X917_GOSBA</name>
<proteinExistence type="predicted"/>
<dbReference type="AlphaFoldDB" id="A0A2P5X917"/>
<organism evidence="1 2">
    <name type="scientific">Gossypium barbadense</name>
    <name type="common">Sea Island cotton</name>
    <name type="synonym">Hibiscus barbadensis</name>
    <dbReference type="NCBI Taxonomy" id="3634"/>
    <lineage>
        <taxon>Eukaryota</taxon>
        <taxon>Viridiplantae</taxon>
        <taxon>Streptophyta</taxon>
        <taxon>Embryophyta</taxon>
        <taxon>Tracheophyta</taxon>
        <taxon>Spermatophyta</taxon>
        <taxon>Magnoliopsida</taxon>
        <taxon>eudicotyledons</taxon>
        <taxon>Gunneridae</taxon>
        <taxon>Pentapetalae</taxon>
        <taxon>rosids</taxon>
        <taxon>malvids</taxon>
        <taxon>Malvales</taxon>
        <taxon>Malvaceae</taxon>
        <taxon>Malvoideae</taxon>
        <taxon>Gossypium</taxon>
    </lineage>
</organism>
<reference evidence="1 2" key="1">
    <citation type="submission" date="2015-01" db="EMBL/GenBank/DDBJ databases">
        <title>Genome of allotetraploid Gossypium barbadense reveals genomic plasticity and fiber elongation in cotton evolution.</title>
        <authorList>
            <person name="Chen X."/>
            <person name="Liu X."/>
            <person name="Zhao B."/>
            <person name="Zheng H."/>
            <person name="Hu Y."/>
            <person name="Lu G."/>
            <person name="Yang C."/>
            <person name="Chen J."/>
            <person name="Shan C."/>
            <person name="Zhang L."/>
            <person name="Zhou Y."/>
            <person name="Wang L."/>
            <person name="Guo W."/>
            <person name="Bai Y."/>
            <person name="Ruan J."/>
            <person name="Shangguan X."/>
            <person name="Mao Y."/>
            <person name="Jiang J."/>
            <person name="Zhu Y."/>
            <person name="Lei J."/>
            <person name="Kang H."/>
            <person name="Chen S."/>
            <person name="He X."/>
            <person name="Wang R."/>
            <person name="Wang Y."/>
            <person name="Chen J."/>
            <person name="Wang L."/>
            <person name="Yu S."/>
            <person name="Wang B."/>
            <person name="Wei J."/>
            <person name="Song S."/>
            <person name="Lu X."/>
            <person name="Gao Z."/>
            <person name="Gu W."/>
            <person name="Deng X."/>
            <person name="Ma D."/>
            <person name="Wang S."/>
            <person name="Liang W."/>
            <person name="Fang L."/>
            <person name="Cai C."/>
            <person name="Zhu X."/>
            <person name="Zhou B."/>
            <person name="Zhang Y."/>
            <person name="Chen Z."/>
            <person name="Xu S."/>
            <person name="Zhu R."/>
            <person name="Wang S."/>
            <person name="Zhang T."/>
            <person name="Zhao G."/>
        </authorList>
    </citation>
    <scope>NUCLEOTIDE SEQUENCE [LARGE SCALE GENOMIC DNA]</scope>
    <source>
        <strain evidence="2">cv. Xinhai21</strain>
        <tissue evidence="1">Leaf</tissue>
    </source>
</reference>
<evidence type="ECO:0000313" key="2">
    <source>
        <dbReference type="Proteomes" id="UP000239757"/>
    </source>
</evidence>
<dbReference type="EMBL" id="KZ665427">
    <property type="protein sequence ID" value="PPR99828.1"/>
    <property type="molecule type" value="Genomic_DNA"/>
</dbReference>
<protein>
    <submittedName>
        <fullName evidence="1">Uncharacterized protein</fullName>
    </submittedName>
</protein>
<gene>
    <name evidence="1" type="ORF">GOBAR_AA20840</name>
</gene>
<accession>A0A2P5X917</accession>